<dbReference type="AlphaFoldDB" id="A0ABD7STF0"/>
<organism evidence="1 2">
    <name type="scientific">Vibrio cholerae</name>
    <dbReference type="NCBI Taxonomy" id="666"/>
    <lineage>
        <taxon>Bacteria</taxon>
        <taxon>Pseudomonadati</taxon>
        <taxon>Pseudomonadota</taxon>
        <taxon>Gammaproteobacteria</taxon>
        <taxon>Vibrionales</taxon>
        <taxon>Vibrionaceae</taxon>
        <taxon>Vibrio</taxon>
    </lineage>
</organism>
<gene>
    <name evidence="1" type="ORF">FXF03_02205</name>
</gene>
<evidence type="ECO:0000313" key="1">
    <source>
        <dbReference type="EMBL" id="TXX67414.1"/>
    </source>
</evidence>
<accession>A0ABD7STF0</accession>
<comment type="caution">
    <text evidence="1">The sequence shown here is derived from an EMBL/GenBank/DDBJ whole genome shotgun (WGS) entry which is preliminary data.</text>
</comment>
<reference evidence="1 2" key="1">
    <citation type="submission" date="2019-06" db="EMBL/GenBank/DDBJ databases">
        <title>Vibrio cholerae phylogeny based on whole-genome sequencing reveals genetic diversity and population strucutre.</title>
        <authorList>
            <person name="Zhiqiu Y."/>
            <person name="Bin L."/>
            <person name="Lingyan J."/>
        </authorList>
    </citation>
    <scope>NUCLEOTIDE SEQUENCE [LARGE SCALE GENOMIC DNA]</scope>
    <source>
        <strain evidence="1 2">N2814</strain>
    </source>
</reference>
<dbReference type="Proteomes" id="UP000323819">
    <property type="component" value="Unassembled WGS sequence"/>
</dbReference>
<evidence type="ECO:0000313" key="2">
    <source>
        <dbReference type="Proteomes" id="UP000323819"/>
    </source>
</evidence>
<dbReference type="RefSeq" id="WP_050916501.1">
    <property type="nucleotide sequence ID" value="NZ_JAILXN010000001.1"/>
</dbReference>
<dbReference type="EMBL" id="VSIJ01000005">
    <property type="protein sequence ID" value="TXX67414.1"/>
    <property type="molecule type" value="Genomic_DNA"/>
</dbReference>
<protein>
    <submittedName>
        <fullName evidence="1">Uncharacterized protein</fullName>
    </submittedName>
</protein>
<proteinExistence type="predicted"/>
<name>A0ABD7STF0_VIBCL</name>
<sequence length="124" mass="13878">MNEAQTNHGNVIDTSMADLIKSAIDGVSVSTVLTGEKSPFGLELTIDWPNELPIDRIDFGFISYNQGRAFMCLFKHDTFGPKLVYSENSHETLVRDLAKTKSILINERAEDGSRTYSVDLKYCL</sequence>